<dbReference type="Gene3D" id="1.10.443.10">
    <property type="entry name" value="Intergrase catalytic core"/>
    <property type="match status" value="1"/>
</dbReference>
<proteinExistence type="predicted"/>
<protein>
    <recommendedName>
        <fullName evidence="3">Tyr recombinase domain-containing protein</fullName>
    </recommendedName>
</protein>
<comment type="caution">
    <text evidence="4">The sequence shown here is derived from an EMBL/GenBank/DDBJ whole genome shotgun (WGS) entry which is preliminary data.</text>
</comment>
<dbReference type="GO" id="GO:0015074">
    <property type="term" value="P:DNA integration"/>
    <property type="evidence" value="ECO:0007669"/>
    <property type="project" value="InterPro"/>
</dbReference>
<evidence type="ECO:0000313" key="5">
    <source>
        <dbReference type="Proteomes" id="UP000245631"/>
    </source>
</evidence>
<dbReference type="GO" id="GO:0003677">
    <property type="term" value="F:DNA binding"/>
    <property type="evidence" value="ECO:0007669"/>
    <property type="project" value="InterPro"/>
</dbReference>
<name>A0A8E2W826_RHILI</name>
<dbReference type="AlphaFoldDB" id="A0A8E2W826"/>
<dbReference type="GO" id="GO:0006310">
    <property type="term" value="P:DNA recombination"/>
    <property type="evidence" value="ECO:0007669"/>
    <property type="project" value="UniProtKB-KW"/>
</dbReference>
<evidence type="ECO:0000313" key="4">
    <source>
        <dbReference type="EMBL" id="PWJ88210.1"/>
    </source>
</evidence>
<sequence length="258" mass="27940">MAPTGSIFAPGACVSRLIRCCRVRKLSASTSRPWPRGRTGTTSRCRPSSAACVADLELFTTRSTARPEGPAYRHQCSPASATNTPPRPVKGKPSCARIFAVLGTLDRGTLRGLRDRAMLLLGFAGALRRSEIVDLDVARDQTEDGRGWINFSGQGRAGYVAGQDRLARGRNWSRLVRRHLPGRRPVGLVEACPYCAWPLFRGVTGQGKVLGADRLNGQQVARLVKRAALPPVCAGSFRARPKVFWPSAARRPRVLGGS</sequence>
<reference evidence="4 5" key="1">
    <citation type="submission" date="2018-05" db="EMBL/GenBank/DDBJ databases">
        <title>Genomic Encyclopedia of Type Strains, Phase IV (KMG-IV): sequencing the most valuable type-strain genomes for metagenomic binning, comparative biology and taxonomic classification.</title>
        <authorList>
            <person name="Goeker M."/>
        </authorList>
    </citation>
    <scope>NUCLEOTIDE SEQUENCE [LARGE SCALE GENOMIC DNA]</scope>
    <source>
        <strain evidence="4 5">DSM 2626</strain>
    </source>
</reference>
<dbReference type="EMBL" id="QGGH01000012">
    <property type="protein sequence ID" value="PWJ88210.1"/>
    <property type="molecule type" value="Genomic_DNA"/>
</dbReference>
<feature type="domain" description="Tyr recombinase" evidence="3">
    <location>
        <begin position="86"/>
        <end position="258"/>
    </location>
</feature>
<accession>A0A8E2W826</accession>
<feature type="region of interest" description="Disordered" evidence="2">
    <location>
        <begin position="64"/>
        <end position="89"/>
    </location>
</feature>
<evidence type="ECO:0000256" key="2">
    <source>
        <dbReference type="SAM" id="MobiDB-lite"/>
    </source>
</evidence>
<evidence type="ECO:0000256" key="1">
    <source>
        <dbReference type="ARBA" id="ARBA00023172"/>
    </source>
</evidence>
<dbReference type="InterPro" id="IPR013762">
    <property type="entry name" value="Integrase-like_cat_sf"/>
</dbReference>
<dbReference type="InterPro" id="IPR002104">
    <property type="entry name" value="Integrase_catalytic"/>
</dbReference>
<dbReference type="InterPro" id="IPR011010">
    <property type="entry name" value="DNA_brk_join_enz"/>
</dbReference>
<dbReference type="PROSITE" id="PS51898">
    <property type="entry name" value="TYR_RECOMBINASE"/>
    <property type="match status" value="1"/>
</dbReference>
<dbReference type="SUPFAM" id="SSF56349">
    <property type="entry name" value="DNA breaking-rejoining enzymes"/>
    <property type="match status" value="1"/>
</dbReference>
<organism evidence="4 5">
    <name type="scientific">Rhizobium loti</name>
    <name type="common">Mesorhizobium loti</name>
    <dbReference type="NCBI Taxonomy" id="381"/>
    <lineage>
        <taxon>Bacteria</taxon>
        <taxon>Pseudomonadati</taxon>
        <taxon>Pseudomonadota</taxon>
        <taxon>Alphaproteobacteria</taxon>
        <taxon>Hyphomicrobiales</taxon>
        <taxon>Phyllobacteriaceae</taxon>
        <taxon>Mesorhizobium</taxon>
    </lineage>
</organism>
<gene>
    <name evidence="4" type="ORF">C8D77_112104</name>
</gene>
<keyword evidence="1" id="KW-0233">DNA recombination</keyword>
<evidence type="ECO:0000259" key="3">
    <source>
        <dbReference type="PROSITE" id="PS51898"/>
    </source>
</evidence>
<dbReference type="Proteomes" id="UP000245631">
    <property type="component" value="Unassembled WGS sequence"/>
</dbReference>